<dbReference type="EMBL" id="VXKE01000012">
    <property type="protein sequence ID" value="KAA8709802.1"/>
    <property type="molecule type" value="Genomic_DNA"/>
</dbReference>
<dbReference type="Proteomes" id="UP000323707">
    <property type="component" value="Unassembled WGS sequence"/>
</dbReference>
<feature type="transmembrane region" description="Helical" evidence="1">
    <location>
        <begin position="93"/>
        <end position="114"/>
    </location>
</feature>
<keyword evidence="1" id="KW-0812">Transmembrane</keyword>
<proteinExistence type="predicted"/>
<keyword evidence="1" id="KW-0472">Membrane</keyword>
<organism evidence="2 3">
    <name type="scientific">Helicobacter canis</name>
    <dbReference type="NCBI Taxonomy" id="29419"/>
    <lineage>
        <taxon>Bacteria</taxon>
        <taxon>Pseudomonadati</taxon>
        <taxon>Campylobacterota</taxon>
        <taxon>Epsilonproteobacteria</taxon>
        <taxon>Campylobacterales</taxon>
        <taxon>Helicobacteraceae</taxon>
        <taxon>Helicobacter</taxon>
    </lineage>
</organism>
<dbReference type="AlphaFoldDB" id="A0A5M9QQ30"/>
<sequence length="193" mass="20518">MKRSISFIIACALACVSAALMLALLDGSHNWGGDFSQYIAQAKALIAGTIPTQIANNTLMMSLNDFPYGPNVYPWGYPLLLAPVLAIFGENLLALKCVNIALFSLFIICFYCYVSRRFSMGASITLTLAFALNPMLLSFASGNILSDIAYMCASFIAVVVLQAFVAPLEQASKLAASTMATNNSFNNSLGGGA</sequence>
<evidence type="ECO:0000313" key="2">
    <source>
        <dbReference type="EMBL" id="KAA8709802.1"/>
    </source>
</evidence>
<reference evidence="2 3" key="1">
    <citation type="submission" date="2019-09" db="EMBL/GenBank/DDBJ databases">
        <title>Draft genome sequence of various Type strains from the CCUG.</title>
        <authorList>
            <person name="Pineiro-Iglesias B."/>
            <person name="Tunovic T."/>
            <person name="Unosson C."/>
            <person name="Inganas E."/>
            <person name="Ohlen M."/>
            <person name="Cardew S."/>
            <person name="Jensie-Markopoulos S."/>
            <person name="Salva-Serra F."/>
            <person name="Jaen-Luchoro D."/>
            <person name="Karlsson R."/>
            <person name="Svensson-Stadler L."/>
            <person name="Chun J."/>
            <person name="Moore E."/>
        </authorList>
    </citation>
    <scope>NUCLEOTIDE SEQUENCE [LARGE SCALE GENOMIC DNA]</scope>
    <source>
        <strain evidence="2 3">CCUG 32756T</strain>
    </source>
</reference>
<evidence type="ECO:0008006" key="4">
    <source>
        <dbReference type="Google" id="ProtNLM"/>
    </source>
</evidence>
<evidence type="ECO:0000256" key="1">
    <source>
        <dbReference type="SAM" id="Phobius"/>
    </source>
</evidence>
<evidence type="ECO:0000313" key="3">
    <source>
        <dbReference type="Proteomes" id="UP000323707"/>
    </source>
</evidence>
<name>A0A5M9QQ30_9HELI</name>
<gene>
    <name evidence="2" type="ORF">F4V45_03965</name>
</gene>
<feature type="transmembrane region" description="Helical" evidence="1">
    <location>
        <begin position="148"/>
        <end position="168"/>
    </location>
</feature>
<accession>A0A5M9QQ30</accession>
<feature type="transmembrane region" description="Helical" evidence="1">
    <location>
        <begin position="7"/>
        <end position="25"/>
    </location>
</feature>
<dbReference type="RefSeq" id="WP_150337164.1">
    <property type="nucleotide sequence ID" value="NZ_VXKE01000012.1"/>
</dbReference>
<protein>
    <recommendedName>
        <fullName evidence="4">Glycosyltransferase RgtA/B/C/D-like domain-containing protein</fullName>
    </recommendedName>
</protein>
<comment type="caution">
    <text evidence="2">The sequence shown here is derived from an EMBL/GenBank/DDBJ whole genome shotgun (WGS) entry which is preliminary data.</text>
</comment>
<keyword evidence="1" id="KW-1133">Transmembrane helix</keyword>
<feature type="transmembrane region" description="Helical" evidence="1">
    <location>
        <begin position="121"/>
        <end position="142"/>
    </location>
</feature>